<keyword evidence="2 3" id="KW-0560">Oxidoreductase</keyword>
<dbReference type="SUPFAM" id="SSF53720">
    <property type="entry name" value="ALDH-like"/>
    <property type="match status" value="1"/>
</dbReference>
<dbReference type="PANTHER" id="PTHR43570">
    <property type="entry name" value="ALDEHYDE DEHYDROGENASE"/>
    <property type="match status" value="1"/>
</dbReference>
<dbReference type="PROSITE" id="PS00687">
    <property type="entry name" value="ALDEHYDE_DEHYDR_GLU"/>
    <property type="match status" value="1"/>
</dbReference>
<dbReference type="Gene3D" id="3.40.309.10">
    <property type="entry name" value="Aldehyde Dehydrogenase, Chain A, domain 2"/>
    <property type="match status" value="1"/>
</dbReference>
<evidence type="ECO:0000313" key="9">
    <source>
        <dbReference type="Proteomes" id="UP001479436"/>
    </source>
</evidence>
<feature type="transmembrane region" description="Helical" evidence="6">
    <location>
        <begin position="481"/>
        <end position="500"/>
    </location>
</feature>
<dbReference type="Proteomes" id="UP001479436">
    <property type="component" value="Unassembled WGS sequence"/>
</dbReference>
<dbReference type="InterPro" id="IPR015590">
    <property type="entry name" value="Aldehyde_DH_dom"/>
</dbReference>
<evidence type="ECO:0000259" key="7">
    <source>
        <dbReference type="Pfam" id="PF00171"/>
    </source>
</evidence>
<dbReference type="PIRSF" id="PIRSF036492">
    <property type="entry name" value="ALDH"/>
    <property type="match status" value="1"/>
</dbReference>
<comment type="similarity">
    <text evidence="1 3 5">Belongs to the aldehyde dehydrogenase family.</text>
</comment>
<protein>
    <recommendedName>
        <fullName evidence="3">Aldehyde dehydrogenase</fullName>
    </recommendedName>
</protein>
<proteinExistence type="inferred from homology"/>
<feature type="active site" evidence="4">
    <location>
        <position position="220"/>
    </location>
</feature>
<dbReference type="InterPro" id="IPR029510">
    <property type="entry name" value="Ald_DH_CS_GLU"/>
</dbReference>
<dbReference type="PANTHER" id="PTHR43570:SF16">
    <property type="entry name" value="ALDEHYDE DEHYDROGENASE TYPE III, ISOFORM Q"/>
    <property type="match status" value="1"/>
</dbReference>
<dbReference type="InterPro" id="IPR012394">
    <property type="entry name" value="Aldehyde_DH_NAD(P)"/>
</dbReference>
<keyword evidence="6" id="KW-0812">Transmembrane</keyword>
<sequence>MEPSNDYIKVSEIPQVVKELRDVYRSGLTKPISFRKQQLKSLYNMLEENFSLFHEAMSKDLGKPLGESKFCEINYAMNDIAEMHDNLDTWSKPEVPSLPLFAKLDSRGEIRKEPLGLVLIIGAWNYPITLTLGPMTGAIGAGNTIILKPSEVSGNTAKLLAELIPKYLDSRAYRVMNGAVEETTVLLEHQFDHIFYTGNGVVGRHIMAAAAKHLTPVTLELGGKSPVVICKGVDMWATTRRIAWGKFINAGQTCVAPDYILIEKSLEDQFIEEMSNTLKKFFGENIEESLDFGRIVNEKHFDRVSELLHNGHSGKIAIGGQSNREKKYIAPTIIRGVKLEDKIMQEEIFGPLLPIVTVENTQEAIDIINSKDHPLTMYVFTPDKKKAQTILDNTQSGGVCVNDTLVQMAVSTLPFGGVGGSGMGSYHGKKSFDTFTHRRSALIRKIAFDQVNDVRYPPYTEGKLDVGLSLMFSKPSWKRKFKLSTIFYTAIAVIGIATFVRKEGINTLRRKLGF</sequence>
<keyword evidence="6" id="KW-1133">Transmembrane helix</keyword>
<keyword evidence="6" id="KW-0472">Membrane</keyword>
<dbReference type="PROSITE" id="PS00070">
    <property type="entry name" value="ALDEHYDE_DEHYDR_CYS"/>
    <property type="match status" value="1"/>
</dbReference>
<feature type="domain" description="Aldehyde dehydrogenase" evidence="7">
    <location>
        <begin position="17"/>
        <end position="439"/>
    </location>
</feature>
<evidence type="ECO:0000256" key="3">
    <source>
        <dbReference type="PIRNR" id="PIRNR036492"/>
    </source>
</evidence>
<evidence type="ECO:0000256" key="4">
    <source>
        <dbReference type="PROSITE-ProRule" id="PRU10007"/>
    </source>
</evidence>
<reference evidence="8 9" key="1">
    <citation type="submission" date="2023-04" db="EMBL/GenBank/DDBJ databases">
        <title>Genome of Basidiobolus ranarum AG-B5.</title>
        <authorList>
            <person name="Stajich J.E."/>
            <person name="Carter-House D."/>
            <person name="Gryganskyi A."/>
        </authorList>
    </citation>
    <scope>NUCLEOTIDE SEQUENCE [LARGE SCALE GENOMIC DNA]</scope>
    <source>
        <strain evidence="8 9">AG-B5</strain>
    </source>
</reference>
<evidence type="ECO:0000256" key="5">
    <source>
        <dbReference type="RuleBase" id="RU003345"/>
    </source>
</evidence>
<dbReference type="Gene3D" id="3.40.605.10">
    <property type="entry name" value="Aldehyde Dehydrogenase, Chain A, domain 1"/>
    <property type="match status" value="1"/>
</dbReference>
<dbReference type="InterPro" id="IPR016163">
    <property type="entry name" value="Ald_DH_C"/>
</dbReference>
<evidence type="ECO:0000313" key="8">
    <source>
        <dbReference type="EMBL" id="KAK9718735.1"/>
    </source>
</evidence>
<evidence type="ECO:0000256" key="6">
    <source>
        <dbReference type="SAM" id="Phobius"/>
    </source>
</evidence>
<dbReference type="InterPro" id="IPR016160">
    <property type="entry name" value="Ald_DH_CS_CYS"/>
</dbReference>
<dbReference type="InterPro" id="IPR016162">
    <property type="entry name" value="Ald_DH_N"/>
</dbReference>
<dbReference type="InterPro" id="IPR016161">
    <property type="entry name" value="Ald_DH/histidinol_DH"/>
</dbReference>
<evidence type="ECO:0000256" key="2">
    <source>
        <dbReference type="ARBA" id="ARBA00023002"/>
    </source>
</evidence>
<gene>
    <name evidence="8" type="ORF">K7432_005280</name>
</gene>
<dbReference type="EMBL" id="JASJQH010007079">
    <property type="protein sequence ID" value="KAK9718735.1"/>
    <property type="molecule type" value="Genomic_DNA"/>
</dbReference>
<comment type="caution">
    <text evidence="8">The sequence shown here is derived from an EMBL/GenBank/DDBJ whole genome shotgun (WGS) entry which is preliminary data.</text>
</comment>
<name>A0ABR2W3G1_9FUNG</name>
<keyword evidence="9" id="KW-1185">Reference proteome</keyword>
<organism evidence="8 9">
    <name type="scientific">Basidiobolus ranarum</name>
    <dbReference type="NCBI Taxonomy" id="34480"/>
    <lineage>
        <taxon>Eukaryota</taxon>
        <taxon>Fungi</taxon>
        <taxon>Fungi incertae sedis</taxon>
        <taxon>Zoopagomycota</taxon>
        <taxon>Entomophthoromycotina</taxon>
        <taxon>Basidiobolomycetes</taxon>
        <taxon>Basidiobolales</taxon>
        <taxon>Basidiobolaceae</taxon>
        <taxon>Basidiobolus</taxon>
    </lineage>
</organism>
<evidence type="ECO:0000256" key="1">
    <source>
        <dbReference type="ARBA" id="ARBA00009986"/>
    </source>
</evidence>
<dbReference type="Pfam" id="PF00171">
    <property type="entry name" value="Aldedh"/>
    <property type="match status" value="1"/>
</dbReference>
<accession>A0ABR2W3G1</accession>